<evidence type="ECO:0000313" key="2">
    <source>
        <dbReference type="Proteomes" id="UP000216363"/>
    </source>
</evidence>
<name>A0A256GW90_9HYPH</name>
<organism evidence="1 2">
    <name type="scientific">Brucella lupini</name>
    <dbReference type="NCBI Taxonomy" id="255457"/>
    <lineage>
        <taxon>Bacteria</taxon>
        <taxon>Pseudomonadati</taxon>
        <taxon>Pseudomonadota</taxon>
        <taxon>Alphaproteobacteria</taxon>
        <taxon>Hyphomicrobiales</taxon>
        <taxon>Brucellaceae</taxon>
        <taxon>Brucella/Ochrobactrum group</taxon>
        <taxon>Brucella</taxon>
    </lineage>
</organism>
<reference evidence="1 2" key="1">
    <citation type="submission" date="2017-07" db="EMBL/GenBank/DDBJ databases">
        <title>Draft genome of Ochrobactrum lupini type strain LUP21.</title>
        <authorList>
            <person name="Krzyzanowska D.M."/>
            <person name="Jafra S."/>
        </authorList>
    </citation>
    <scope>NUCLEOTIDE SEQUENCE [LARGE SCALE GENOMIC DNA]</scope>
    <source>
        <strain evidence="1 2">LUP21</strain>
    </source>
</reference>
<dbReference type="EMBL" id="NNRN01000039">
    <property type="protein sequence ID" value="OYR31238.1"/>
    <property type="molecule type" value="Genomic_DNA"/>
</dbReference>
<evidence type="ECO:0000313" key="1">
    <source>
        <dbReference type="EMBL" id="OYR31238.1"/>
    </source>
</evidence>
<comment type="caution">
    <text evidence="1">The sequence shown here is derived from an EMBL/GenBank/DDBJ whole genome shotgun (WGS) entry which is preliminary data.</text>
</comment>
<gene>
    <name evidence="1" type="ORF">CES86_1185</name>
</gene>
<dbReference type="Proteomes" id="UP000216363">
    <property type="component" value="Unassembled WGS sequence"/>
</dbReference>
<protein>
    <submittedName>
        <fullName evidence="1">Uncharacterized protein</fullName>
    </submittedName>
</protein>
<accession>A0A256GW90</accession>
<proteinExistence type="predicted"/>
<dbReference type="AlphaFoldDB" id="A0A256GW90"/>
<sequence>MQKRFLSLSPPAGPAAIVEKYDFPYGNAALKKPSAISVQRFYNVIRAA</sequence>